<name>A0ACB8SWL2_9AGAM</name>
<keyword evidence="2" id="KW-1185">Reference proteome</keyword>
<protein>
    <submittedName>
        <fullName evidence="1">Uncharacterized protein</fullName>
    </submittedName>
</protein>
<comment type="caution">
    <text evidence="1">The sequence shown here is derived from an EMBL/GenBank/DDBJ whole genome shotgun (WGS) entry which is preliminary data.</text>
</comment>
<dbReference type="EMBL" id="MU277218">
    <property type="protein sequence ID" value="KAI0060587.1"/>
    <property type="molecule type" value="Genomic_DNA"/>
</dbReference>
<reference evidence="1" key="1">
    <citation type="submission" date="2021-03" db="EMBL/GenBank/DDBJ databases">
        <authorList>
            <consortium name="DOE Joint Genome Institute"/>
            <person name="Ahrendt S."/>
            <person name="Looney B.P."/>
            <person name="Miyauchi S."/>
            <person name="Morin E."/>
            <person name="Drula E."/>
            <person name="Courty P.E."/>
            <person name="Chicoki N."/>
            <person name="Fauchery L."/>
            <person name="Kohler A."/>
            <person name="Kuo A."/>
            <person name="Labutti K."/>
            <person name="Pangilinan J."/>
            <person name="Lipzen A."/>
            <person name="Riley R."/>
            <person name="Andreopoulos W."/>
            <person name="He G."/>
            <person name="Johnson J."/>
            <person name="Barry K.W."/>
            <person name="Grigoriev I.V."/>
            <person name="Nagy L."/>
            <person name="Hibbett D."/>
            <person name="Henrissat B."/>
            <person name="Matheny P.B."/>
            <person name="Labbe J."/>
            <person name="Martin F."/>
        </authorList>
    </citation>
    <scope>NUCLEOTIDE SEQUENCE</scope>
    <source>
        <strain evidence="1">HHB10654</strain>
    </source>
</reference>
<organism evidence="1 2">
    <name type="scientific">Artomyces pyxidatus</name>
    <dbReference type="NCBI Taxonomy" id="48021"/>
    <lineage>
        <taxon>Eukaryota</taxon>
        <taxon>Fungi</taxon>
        <taxon>Dikarya</taxon>
        <taxon>Basidiomycota</taxon>
        <taxon>Agaricomycotina</taxon>
        <taxon>Agaricomycetes</taxon>
        <taxon>Russulales</taxon>
        <taxon>Auriscalpiaceae</taxon>
        <taxon>Artomyces</taxon>
    </lineage>
</organism>
<evidence type="ECO:0000313" key="1">
    <source>
        <dbReference type="EMBL" id="KAI0060587.1"/>
    </source>
</evidence>
<gene>
    <name evidence="1" type="ORF">BV25DRAFT_946750</name>
</gene>
<accession>A0ACB8SWL2</accession>
<proteinExistence type="predicted"/>
<evidence type="ECO:0000313" key="2">
    <source>
        <dbReference type="Proteomes" id="UP000814140"/>
    </source>
</evidence>
<reference evidence="1" key="2">
    <citation type="journal article" date="2022" name="New Phytol.">
        <title>Evolutionary transition to the ectomycorrhizal habit in the genomes of a hyperdiverse lineage of mushroom-forming fungi.</title>
        <authorList>
            <person name="Looney B."/>
            <person name="Miyauchi S."/>
            <person name="Morin E."/>
            <person name="Drula E."/>
            <person name="Courty P.E."/>
            <person name="Kohler A."/>
            <person name="Kuo A."/>
            <person name="LaButti K."/>
            <person name="Pangilinan J."/>
            <person name="Lipzen A."/>
            <person name="Riley R."/>
            <person name="Andreopoulos W."/>
            <person name="He G."/>
            <person name="Johnson J."/>
            <person name="Nolan M."/>
            <person name="Tritt A."/>
            <person name="Barry K.W."/>
            <person name="Grigoriev I.V."/>
            <person name="Nagy L.G."/>
            <person name="Hibbett D."/>
            <person name="Henrissat B."/>
            <person name="Matheny P.B."/>
            <person name="Labbe J."/>
            <person name="Martin F.M."/>
        </authorList>
    </citation>
    <scope>NUCLEOTIDE SEQUENCE</scope>
    <source>
        <strain evidence="1">HHB10654</strain>
    </source>
</reference>
<dbReference type="Proteomes" id="UP000814140">
    <property type="component" value="Unassembled WGS sequence"/>
</dbReference>
<sequence length="296" mass="32350">MRSSTPSSVADYDFISPSSSPELVPLQDMSSLHLPAVGELDISSKLSAMGHSDGDVKTIKHPRFYFEDGNTTFEVEHVLYHVHRYFFRDSNILAGATIASASPIELQGVKTREFDAFLSIIYPDGRNYKTCELTTVDEWTSVLRLATEWGFVSIRGLAVERLGVIASAVDKIVLAHAHALRAWLAPAYAELCVRAAPLSAAEGRRLGVEEVLLVCAMRESTRDAVPLFSEEEIVLRVAEHLCPPPQGAAEGWAAEESAEPGVLFSQEEVDRKRDERIAAASGKSKSGKSASRLMFG</sequence>